<dbReference type="RefSeq" id="WP_009628142.1">
    <property type="nucleotide sequence ID" value="NZ_VBTY01000141.1"/>
</dbReference>
<evidence type="ECO:0000259" key="3">
    <source>
        <dbReference type="Pfam" id="PF26355"/>
    </source>
</evidence>
<reference evidence="4" key="1">
    <citation type="submission" date="2019-05" db="EMBL/GenBank/DDBJ databases">
        <title>Whole genome sequencing of Pseudanabaena catenata USMAC16.</title>
        <authorList>
            <person name="Khan Z."/>
            <person name="Omar W.M."/>
            <person name="Convey P."/>
            <person name="Merican F."/>
            <person name="Najimudin N."/>
        </authorList>
    </citation>
    <scope>NUCLEOTIDE SEQUENCE</scope>
    <source>
        <strain evidence="4">USMAC16</strain>
    </source>
</reference>
<feature type="compositionally biased region" description="Basic residues" evidence="1">
    <location>
        <begin position="689"/>
        <end position="706"/>
    </location>
</feature>
<evidence type="ECO:0000313" key="5">
    <source>
        <dbReference type="Proteomes" id="UP001152872"/>
    </source>
</evidence>
<dbReference type="Pfam" id="PF26355">
    <property type="entry name" value="HTH_VMAP-M9"/>
    <property type="match status" value="1"/>
</dbReference>
<proteinExistence type="predicted"/>
<evidence type="ECO:0000259" key="2">
    <source>
        <dbReference type="Pfam" id="PF00931"/>
    </source>
</evidence>
<dbReference type="GO" id="GO:0043531">
    <property type="term" value="F:ADP binding"/>
    <property type="evidence" value="ECO:0007669"/>
    <property type="project" value="InterPro"/>
</dbReference>
<dbReference type="SUPFAM" id="SSF52540">
    <property type="entry name" value="P-loop containing nucleoside triphosphate hydrolases"/>
    <property type="match status" value="1"/>
</dbReference>
<dbReference type="AlphaFoldDB" id="A0A9X4ME00"/>
<keyword evidence="5" id="KW-1185">Reference proteome</keyword>
<dbReference type="InterPro" id="IPR058651">
    <property type="entry name" value="HTH_VMAP-M9"/>
</dbReference>
<dbReference type="InterPro" id="IPR044974">
    <property type="entry name" value="Disease_R_plants"/>
</dbReference>
<feature type="domain" description="NB-ARC" evidence="2">
    <location>
        <begin position="142"/>
        <end position="245"/>
    </location>
</feature>
<dbReference type="PANTHER" id="PTHR23155:SF1205">
    <property type="entry name" value="DISEASE RESISTANCE PROTEIN RPM1"/>
    <property type="match status" value="1"/>
</dbReference>
<feature type="region of interest" description="Disordered" evidence="1">
    <location>
        <begin position="679"/>
        <end position="706"/>
    </location>
</feature>
<dbReference type="PANTHER" id="PTHR23155">
    <property type="entry name" value="DISEASE RESISTANCE PROTEIN RP"/>
    <property type="match status" value="1"/>
</dbReference>
<feature type="domain" description="vWA-MoxR associated protein N-terminal HTH" evidence="3">
    <location>
        <begin position="5"/>
        <end position="82"/>
    </location>
</feature>
<gene>
    <name evidence="4" type="ORF">FEV09_15675</name>
</gene>
<comment type="caution">
    <text evidence="4">The sequence shown here is derived from an EMBL/GenBank/DDBJ whole genome shotgun (WGS) entry which is preliminary data.</text>
</comment>
<dbReference type="InterPro" id="IPR027417">
    <property type="entry name" value="P-loop_NTPase"/>
</dbReference>
<dbReference type="Gene3D" id="3.40.50.300">
    <property type="entry name" value="P-loop containing nucleotide triphosphate hydrolases"/>
    <property type="match status" value="1"/>
</dbReference>
<organism evidence="4 5">
    <name type="scientific">Pseudanabaena catenata USMAC16</name>
    <dbReference type="NCBI Taxonomy" id="1855837"/>
    <lineage>
        <taxon>Bacteria</taxon>
        <taxon>Bacillati</taxon>
        <taxon>Cyanobacteriota</taxon>
        <taxon>Cyanophyceae</taxon>
        <taxon>Pseudanabaenales</taxon>
        <taxon>Pseudanabaenaceae</taxon>
        <taxon>Pseudanabaena</taxon>
    </lineage>
</organism>
<sequence>MTTITIEDAIAIVDAAIKDKRLSNIQEQLLRQTWEGKTYAEIAESCGYDSSYIRDVGYRLWQILTNAFGERVTKHNLQVVVRTQAKRFRAKAVTSDIPPATHPLSLVNSHNPEPVTVHGTHLDVKRCDWGNAIDTSIFYGRTEELETVKNWVIDDRCRLLGVFGMGGIGKTAFATKLAEQVQSDFTLIAWRSLRNAPTVEVMLGELVSFLTNQEITALPQDFDRLLGMLIAVLKQSRCLIVLDNVESVLRSGEITGQYNEGYEGYGELFRQVGEVRHQSCLILTSREKPHDVLPPDSSDRLVRSLQLTGLKEEARQMFQPELAIAPETGKLIDFYCGNPLALTVVSRSIHSMFDGDIQEFIDQDANVFGDIRYLLDQQYGRLSEREQQVMYWLAIEREPITTDNLRQDIVPMISKSQIWESVISLRWRSLIEKNANSFTQQPVVMEYMTARLIDEAYQAAIAGNPEFLMSYALVQPRAEDYIRETQIRQILHPLSDRLLAHYGSIDTLQRELQILLETLRDRQTAIGYAQGNIMNLLRASQSDLTKNFCRFPERVTEHSDLQILERLLESDRAGGLATWDHRIPWANNPLAQQTSESKTQIRSKNLYYQWTEGSLEQLQQELKQQPKLRKKYHAWLNETEFAAIDADFEAVKITDTLNQPVEARLVFINEVNIVEPPIGLPTPSARRAEVRRRKQALQANRSKKLG</sequence>
<evidence type="ECO:0000256" key="1">
    <source>
        <dbReference type="SAM" id="MobiDB-lite"/>
    </source>
</evidence>
<name>A0A9X4ME00_9CYAN</name>
<dbReference type="GO" id="GO:0006952">
    <property type="term" value="P:defense response"/>
    <property type="evidence" value="ECO:0007669"/>
    <property type="project" value="InterPro"/>
</dbReference>
<evidence type="ECO:0000313" key="4">
    <source>
        <dbReference type="EMBL" id="MDG3495986.1"/>
    </source>
</evidence>
<dbReference type="Pfam" id="PF00931">
    <property type="entry name" value="NB-ARC"/>
    <property type="match status" value="1"/>
</dbReference>
<dbReference type="EMBL" id="VBTY01000141">
    <property type="protein sequence ID" value="MDG3495986.1"/>
    <property type="molecule type" value="Genomic_DNA"/>
</dbReference>
<dbReference type="Proteomes" id="UP001152872">
    <property type="component" value="Unassembled WGS sequence"/>
</dbReference>
<dbReference type="InterPro" id="IPR002182">
    <property type="entry name" value="NB-ARC"/>
</dbReference>
<dbReference type="PRINTS" id="PR00364">
    <property type="entry name" value="DISEASERSIST"/>
</dbReference>
<protein>
    <submittedName>
        <fullName evidence="4">NB-ARC domain-containing protein</fullName>
    </submittedName>
</protein>
<accession>A0A9X4ME00</accession>